<gene>
    <name evidence="2" type="ORF">CSUI_002474</name>
</gene>
<dbReference type="VEuPathDB" id="ToxoDB:CSUI_002474"/>
<organism evidence="2 3">
    <name type="scientific">Cystoisospora suis</name>
    <dbReference type="NCBI Taxonomy" id="483139"/>
    <lineage>
        <taxon>Eukaryota</taxon>
        <taxon>Sar</taxon>
        <taxon>Alveolata</taxon>
        <taxon>Apicomplexa</taxon>
        <taxon>Conoidasida</taxon>
        <taxon>Coccidia</taxon>
        <taxon>Eucoccidiorida</taxon>
        <taxon>Eimeriorina</taxon>
        <taxon>Sarcocystidae</taxon>
        <taxon>Cystoisospora</taxon>
    </lineage>
</organism>
<evidence type="ECO:0000256" key="1">
    <source>
        <dbReference type="SAM" id="MobiDB-lite"/>
    </source>
</evidence>
<dbReference type="RefSeq" id="XP_067925347.1">
    <property type="nucleotide sequence ID" value="XM_068062674.1"/>
</dbReference>
<name>A0A2C6L8R9_9APIC</name>
<sequence length="317" mass="35174">MSRPAVRGLSGHSMFFPHHSRDLLLYQQSAGHMLSRHHRSQQYFPAWSGLTPKSSTDLARYLIQFPPSDSFAYVHQPLSRESSGVSEGVNLLRSRNFSASSKFFHLRSSRPEVKEGMGRQGDGERERDGLTRKSVTEMNALDTPCNTDEKEGGGLSEEETHSVIGVKKDDHDRERRKSVTFNQEDRSGEDEPPGVSAVGSSHGLASDSPSVREEARRTRTARAAAEHEITPASSFCRMATPSRLSTACYDSLSKKKDDNLNEASTPVIPPSYGIFHHLLLSQAGGDSYLRVAEAADRVIVGLLLQRRNWCTMSVLFK</sequence>
<comment type="caution">
    <text evidence="2">The sequence shown here is derived from an EMBL/GenBank/DDBJ whole genome shotgun (WGS) entry which is preliminary data.</text>
</comment>
<evidence type="ECO:0000313" key="2">
    <source>
        <dbReference type="EMBL" id="PHJ23672.1"/>
    </source>
</evidence>
<protein>
    <submittedName>
        <fullName evidence="2">Uncharacterized protein</fullName>
    </submittedName>
</protein>
<feature type="region of interest" description="Disordered" evidence="1">
    <location>
        <begin position="108"/>
        <end position="225"/>
    </location>
</feature>
<feature type="compositionally biased region" description="Basic and acidic residues" evidence="1">
    <location>
        <begin position="109"/>
        <end position="135"/>
    </location>
</feature>
<dbReference type="GeneID" id="94425885"/>
<feature type="non-terminal residue" evidence="2">
    <location>
        <position position="317"/>
    </location>
</feature>
<dbReference type="AlphaFoldDB" id="A0A2C6L8R9"/>
<feature type="compositionally biased region" description="Basic and acidic residues" evidence="1">
    <location>
        <begin position="147"/>
        <end position="177"/>
    </location>
</feature>
<accession>A0A2C6L8R9</accession>
<keyword evidence="3" id="KW-1185">Reference proteome</keyword>
<evidence type="ECO:0000313" key="3">
    <source>
        <dbReference type="Proteomes" id="UP000221165"/>
    </source>
</evidence>
<dbReference type="Proteomes" id="UP000221165">
    <property type="component" value="Unassembled WGS sequence"/>
</dbReference>
<dbReference type="EMBL" id="MIGC01001042">
    <property type="protein sequence ID" value="PHJ23672.1"/>
    <property type="molecule type" value="Genomic_DNA"/>
</dbReference>
<reference evidence="2 3" key="1">
    <citation type="journal article" date="2017" name="Int. J. Parasitol.">
        <title>The genome of the protozoan parasite Cystoisospora suis and a reverse vaccinology approach to identify vaccine candidates.</title>
        <authorList>
            <person name="Palmieri N."/>
            <person name="Shrestha A."/>
            <person name="Ruttkowski B."/>
            <person name="Beck T."/>
            <person name="Vogl C."/>
            <person name="Tomley F."/>
            <person name="Blake D.P."/>
            <person name="Joachim A."/>
        </authorList>
    </citation>
    <scope>NUCLEOTIDE SEQUENCE [LARGE SCALE GENOMIC DNA]</scope>
    <source>
        <strain evidence="2 3">Wien I</strain>
    </source>
</reference>
<proteinExistence type="predicted"/>